<feature type="non-terminal residue" evidence="1">
    <location>
        <position position="32"/>
    </location>
</feature>
<proteinExistence type="predicted"/>
<comment type="caution">
    <text evidence="1">The sequence shown here is derived from an EMBL/GenBank/DDBJ whole genome shotgun (WGS) entry which is preliminary data.</text>
</comment>
<dbReference type="Proteomes" id="UP000324159">
    <property type="component" value="Unassembled WGS sequence"/>
</dbReference>
<evidence type="ECO:0000313" key="1">
    <source>
        <dbReference type="EMBL" id="TYO95237.1"/>
    </source>
</evidence>
<dbReference type="AlphaFoldDB" id="A0A5D3WGI9"/>
<evidence type="ECO:0000313" key="2">
    <source>
        <dbReference type="Proteomes" id="UP000324159"/>
    </source>
</evidence>
<reference evidence="1 2" key="1">
    <citation type="submission" date="2019-07" db="EMBL/GenBank/DDBJ databases">
        <title>Genomic Encyclopedia of Type Strains, Phase IV (KMG-IV): sequencing the most valuable type-strain genomes for metagenomic binning, comparative biology and taxonomic classification.</title>
        <authorList>
            <person name="Goeker M."/>
        </authorList>
    </citation>
    <scope>NUCLEOTIDE SEQUENCE [LARGE SCALE GENOMIC DNA]</scope>
    <source>
        <strain evidence="1 2">SS015</strain>
    </source>
</reference>
<sequence>MAGKTRLFRPEMPFFNVRLVAFEMVNIFRQKE</sequence>
<gene>
    <name evidence="1" type="ORF">EDC39_1201</name>
</gene>
<accession>A0A5D3WGI9</accession>
<keyword evidence="2" id="KW-1185">Reference proteome</keyword>
<name>A0A5D3WGI9_9BACT</name>
<organism evidence="1 2">
    <name type="scientific">Geothermobacter ehrlichii</name>
    <dbReference type="NCBI Taxonomy" id="213224"/>
    <lineage>
        <taxon>Bacteria</taxon>
        <taxon>Pseudomonadati</taxon>
        <taxon>Thermodesulfobacteriota</taxon>
        <taxon>Desulfuromonadia</taxon>
        <taxon>Desulfuromonadales</taxon>
        <taxon>Geothermobacteraceae</taxon>
        <taxon>Geothermobacter</taxon>
    </lineage>
</organism>
<dbReference type="EMBL" id="VNIB01000020">
    <property type="protein sequence ID" value="TYO95237.1"/>
    <property type="molecule type" value="Genomic_DNA"/>
</dbReference>
<protein>
    <submittedName>
        <fullName evidence="1">Uncharacterized protein</fullName>
    </submittedName>
</protein>